<dbReference type="Gene3D" id="3.40.50.300">
    <property type="entry name" value="P-loop containing nucleotide triphosphate hydrolases"/>
    <property type="match status" value="1"/>
</dbReference>
<evidence type="ECO:0000256" key="4">
    <source>
        <dbReference type="ARBA" id="ARBA00023136"/>
    </source>
</evidence>
<dbReference type="SUPFAM" id="SSF90123">
    <property type="entry name" value="ABC transporter transmembrane region"/>
    <property type="match status" value="1"/>
</dbReference>
<dbReference type="InterPro" id="IPR039421">
    <property type="entry name" value="Type_1_exporter"/>
</dbReference>
<dbReference type="Pfam" id="PF00005">
    <property type="entry name" value="ABC_tran"/>
    <property type="match status" value="1"/>
</dbReference>
<dbReference type="InterPro" id="IPR003439">
    <property type="entry name" value="ABC_transporter-like_ATP-bd"/>
</dbReference>
<dbReference type="Proteomes" id="UP001438112">
    <property type="component" value="Unassembled WGS sequence"/>
</dbReference>
<evidence type="ECO:0000313" key="8">
    <source>
        <dbReference type="Proteomes" id="UP001438112"/>
    </source>
</evidence>
<comment type="caution">
    <text evidence="7">The sequence shown here is derived from an EMBL/GenBank/DDBJ whole genome shotgun (WGS) entry which is preliminary data.</text>
</comment>
<feature type="transmembrane region" description="Helical" evidence="5">
    <location>
        <begin position="63"/>
        <end position="88"/>
    </location>
</feature>
<dbReference type="InterPro" id="IPR027417">
    <property type="entry name" value="P-loop_NTPase"/>
</dbReference>
<feature type="transmembrane region" description="Helical" evidence="5">
    <location>
        <begin position="138"/>
        <end position="160"/>
    </location>
</feature>
<dbReference type="PANTHER" id="PTHR24221">
    <property type="entry name" value="ATP-BINDING CASSETTE SUB-FAMILY B"/>
    <property type="match status" value="1"/>
</dbReference>
<feature type="transmembrane region" description="Helical" evidence="5">
    <location>
        <begin position="166"/>
        <end position="184"/>
    </location>
</feature>
<dbReference type="InterPro" id="IPR036640">
    <property type="entry name" value="ABC1_TM_sf"/>
</dbReference>
<feature type="transmembrane region" description="Helical" evidence="5">
    <location>
        <begin position="21"/>
        <end position="43"/>
    </location>
</feature>
<evidence type="ECO:0000256" key="3">
    <source>
        <dbReference type="ARBA" id="ARBA00022989"/>
    </source>
</evidence>
<sequence>MHKKIDAFNSYIHQLFKTYKLFFSSAKVVSLLLIVLLPIQAIVPLISVQVGQNIIDNIVSHSGVWILFVVWVITTLLIQILPTISLMIQGVLTDKLTGFINITLMNKSRDLKSLNIFDDPKYFDDLQMLKSDASWRPVNLIVFGLSVVQQAITLIAMFAVLSKYNLILSLALIFVMIPQSISYYRIQQDSFETMVTRSKNARKLNYYSSMLLDREDSKEVRLFNMFSPIIGKYKELFSSTQNDVNGIRRKQALISTLYLSLVTIVIGYGFYWFIDSVISGNNKIGVLLFYVSVISYISSSMARIVEDSSLLYDSLLWVDKFYNFINFKDSIYDGKQSFPKEFKTLNISNVSFKYPFFEKYALNNITFSVNRGERIAIVGENRSGKSTLVKLLMRFYDVTKGNISIDGLDVSSISIEDYRDNMSATFQDFSKFKLSLGENVSAAKPYSSDKVMESLNKVGLKDFLVSKNINLKTVMSKEFVDGTDASGGQWQKIALARDLYND</sequence>
<keyword evidence="4 5" id="KW-0472">Membrane</keyword>
<proteinExistence type="predicted"/>
<dbReference type="SUPFAM" id="SSF52540">
    <property type="entry name" value="P-loop containing nucleoside triphosphate hydrolases"/>
    <property type="match status" value="1"/>
</dbReference>
<dbReference type="Gene3D" id="1.20.1560.10">
    <property type="entry name" value="ABC transporter type 1, transmembrane domain"/>
    <property type="match status" value="1"/>
</dbReference>
<evidence type="ECO:0000313" key="7">
    <source>
        <dbReference type="EMBL" id="GAA6114089.1"/>
    </source>
</evidence>
<reference evidence="7 8" key="1">
    <citation type="submission" date="2024-03" db="EMBL/GenBank/DDBJ databases">
        <title>Inconsistent identification of Apilactobacillus kunkeei-related strains obtained by well-developed overall genome related indices.</title>
        <authorList>
            <person name="Maeno S."/>
            <person name="Endo A."/>
        </authorList>
    </citation>
    <scope>NUCLEOTIDE SEQUENCE [LARGE SCALE GENOMIC DNA]</scope>
    <source>
        <strain evidence="7 8">20H-10</strain>
    </source>
</reference>
<evidence type="ECO:0000259" key="6">
    <source>
        <dbReference type="Pfam" id="PF00005"/>
    </source>
</evidence>
<keyword evidence="7" id="KW-0547">Nucleotide-binding</keyword>
<dbReference type="PANTHER" id="PTHR24221:SF646">
    <property type="entry name" value="HAEMOLYSIN SECRETION ATP-BINDING PROTEIN"/>
    <property type="match status" value="1"/>
</dbReference>
<keyword evidence="7" id="KW-0067">ATP-binding</keyword>
<evidence type="ECO:0000256" key="1">
    <source>
        <dbReference type="ARBA" id="ARBA00004651"/>
    </source>
</evidence>
<keyword evidence="2 5" id="KW-0812">Transmembrane</keyword>
<feature type="domain" description="ABC transporter" evidence="6">
    <location>
        <begin position="362"/>
        <end position="501"/>
    </location>
</feature>
<protein>
    <submittedName>
        <fullName evidence="7">ABC transporter ATP-binding protein</fullName>
    </submittedName>
</protein>
<keyword evidence="8" id="KW-1185">Reference proteome</keyword>
<name>A0ABP9ZH28_9LACO</name>
<organism evidence="7 8">
    <name type="scientific">Apilactobacillus apinorum</name>
    <dbReference type="NCBI Taxonomy" id="1218495"/>
    <lineage>
        <taxon>Bacteria</taxon>
        <taxon>Bacillati</taxon>
        <taxon>Bacillota</taxon>
        <taxon>Bacilli</taxon>
        <taxon>Lactobacillales</taxon>
        <taxon>Lactobacillaceae</taxon>
        <taxon>Apilactobacillus</taxon>
    </lineage>
</organism>
<feature type="transmembrane region" description="Helical" evidence="5">
    <location>
        <begin position="286"/>
        <end position="305"/>
    </location>
</feature>
<gene>
    <name evidence="7" type="ORF">AP20H10_04520</name>
</gene>
<accession>A0ABP9ZH28</accession>
<dbReference type="GO" id="GO:0005524">
    <property type="term" value="F:ATP binding"/>
    <property type="evidence" value="ECO:0007669"/>
    <property type="project" value="UniProtKB-KW"/>
</dbReference>
<feature type="transmembrane region" description="Helical" evidence="5">
    <location>
        <begin position="252"/>
        <end position="274"/>
    </location>
</feature>
<dbReference type="EMBL" id="BAABVV010000028">
    <property type="protein sequence ID" value="GAA6114089.1"/>
    <property type="molecule type" value="Genomic_DNA"/>
</dbReference>
<evidence type="ECO:0000256" key="2">
    <source>
        <dbReference type="ARBA" id="ARBA00022692"/>
    </source>
</evidence>
<keyword evidence="3 5" id="KW-1133">Transmembrane helix</keyword>
<evidence type="ECO:0000256" key="5">
    <source>
        <dbReference type="SAM" id="Phobius"/>
    </source>
</evidence>
<comment type="subcellular location">
    <subcellularLocation>
        <location evidence="1">Cell membrane</location>
        <topology evidence="1">Multi-pass membrane protein</topology>
    </subcellularLocation>
</comment>